<gene>
    <name evidence="1" type="ordered locus">Desku_1406</name>
</gene>
<keyword evidence="2" id="KW-1185">Reference proteome</keyword>
<accession>A0AAU8PH97</accession>
<protein>
    <recommendedName>
        <fullName evidence="3">Ribbon-helix-helix protein CopG domain-containing protein</fullName>
    </recommendedName>
</protein>
<evidence type="ECO:0008006" key="3">
    <source>
        <dbReference type="Google" id="ProtNLM"/>
    </source>
</evidence>
<sequence>MGRWHRLQILVTKEQLRWLKAESYTRSKSIGEIIRELLAEAIKDREAGRR</sequence>
<evidence type="ECO:0000313" key="1">
    <source>
        <dbReference type="EMBL" id="AEG14989.1"/>
    </source>
</evidence>
<dbReference type="AlphaFoldDB" id="A0AAU8PH97"/>
<evidence type="ECO:0000313" key="2">
    <source>
        <dbReference type="Proteomes" id="UP000009229"/>
    </source>
</evidence>
<organism evidence="1 2">
    <name type="scientific">Desulfofundulus kuznetsovii (strain DSM 6115 / VKM B-1805 / 17)</name>
    <name type="common">Desulfotomaculum kuznetsovii</name>
    <dbReference type="NCBI Taxonomy" id="760568"/>
    <lineage>
        <taxon>Bacteria</taxon>
        <taxon>Bacillati</taxon>
        <taxon>Bacillota</taxon>
        <taxon>Clostridia</taxon>
        <taxon>Eubacteriales</taxon>
        <taxon>Peptococcaceae</taxon>
        <taxon>Desulfofundulus</taxon>
    </lineage>
</organism>
<dbReference type="Proteomes" id="UP000009229">
    <property type="component" value="Chromosome"/>
</dbReference>
<dbReference type="KEGG" id="dku:Desku_1406"/>
<reference evidence="2" key="1">
    <citation type="submission" date="2011-05" db="EMBL/GenBank/DDBJ databases">
        <title>Complete sequence of Desulfotomaculum kuznetsovii DSM 6115.</title>
        <authorList>
            <person name="Lucas S."/>
            <person name="Han J."/>
            <person name="Lapidus A."/>
            <person name="Cheng J.-F."/>
            <person name="Goodwin L."/>
            <person name="Pitluck S."/>
            <person name="Peters L."/>
            <person name="Mikhailova N."/>
            <person name="Lu M."/>
            <person name="Saunders E."/>
            <person name="Han C."/>
            <person name="Tapia R."/>
            <person name="Land M."/>
            <person name="Hauser L."/>
            <person name="Kyrpides N."/>
            <person name="Ivanova N."/>
            <person name="Pagani I."/>
            <person name="Nazina T."/>
            <person name="Ivanova A."/>
            <person name="Parshina S."/>
            <person name="Kuever J."/>
            <person name="Muyzer G."/>
            <person name="Plugge C."/>
            <person name="Stams A."/>
            <person name="Woyke T."/>
        </authorList>
    </citation>
    <scope>NUCLEOTIDE SEQUENCE [LARGE SCALE GENOMIC DNA]</scope>
    <source>
        <strain evidence="2">DSM 6115 / VKM B-1805 / 17</strain>
    </source>
</reference>
<name>A0AAU8PH97_DESK7</name>
<dbReference type="EMBL" id="CP002770">
    <property type="protein sequence ID" value="AEG14989.1"/>
    <property type="molecule type" value="Genomic_DNA"/>
</dbReference>
<proteinExistence type="predicted"/>
<dbReference type="RefSeq" id="WP_013822504.1">
    <property type="nucleotide sequence ID" value="NC_015573.1"/>
</dbReference>